<dbReference type="Proteomes" id="UP000066624">
    <property type="component" value="Chromosome"/>
</dbReference>
<protein>
    <submittedName>
        <fullName evidence="1">RND family efflux transporter</fullName>
    </submittedName>
</protein>
<dbReference type="SUPFAM" id="SSF82714">
    <property type="entry name" value="Multidrug efflux transporter AcrB TolC docking domain, DN and DC subdomains"/>
    <property type="match status" value="2"/>
</dbReference>
<dbReference type="Pfam" id="PF00873">
    <property type="entry name" value="ACR_tran"/>
    <property type="match status" value="1"/>
</dbReference>
<keyword evidence="2" id="KW-1185">Reference proteome</keyword>
<organism evidence="1 2">
    <name type="scientific">Wenzhouxiangella marina</name>
    <dbReference type="NCBI Taxonomy" id="1579979"/>
    <lineage>
        <taxon>Bacteria</taxon>
        <taxon>Pseudomonadati</taxon>
        <taxon>Pseudomonadota</taxon>
        <taxon>Gammaproteobacteria</taxon>
        <taxon>Chromatiales</taxon>
        <taxon>Wenzhouxiangellaceae</taxon>
        <taxon>Wenzhouxiangella</taxon>
    </lineage>
</organism>
<reference evidence="1 2" key="1">
    <citation type="submission" date="2015-07" db="EMBL/GenBank/DDBJ databases">
        <authorList>
            <person name="Noorani M."/>
        </authorList>
    </citation>
    <scope>NUCLEOTIDE SEQUENCE [LARGE SCALE GENOMIC DNA]</scope>
    <source>
        <strain evidence="1 2">KCTC 42284</strain>
    </source>
</reference>
<dbReference type="EMBL" id="CP012154">
    <property type="protein sequence ID" value="AKS41225.1"/>
    <property type="molecule type" value="Genomic_DNA"/>
</dbReference>
<dbReference type="GO" id="GO:0042910">
    <property type="term" value="F:xenobiotic transmembrane transporter activity"/>
    <property type="evidence" value="ECO:0007669"/>
    <property type="project" value="TreeGrafter"/>
</dbReference>
<dbReference type="KEGG" id="wma:WM2015_844"/>
<evidence type="ECO:0000313" key="1">
    <source>
        <dbReference type="EMBL" id="AKS41225.1"/>
    </source>
</evidence>
<sequence>MSDLKSGLPALGIRRPVMVMVMNLLIALAGLAALRGIEVRELPDVDRPIVGVSAQLPGASPETMDNEVTRILEGAVARVSGVQSIRASSEESSARIRVEFSPDADLDIAASDVREAVNRARRELPDEIEEIRVVKAEQDADPVISIAVLSDTHRSEALTRIIGTDIIPEINAIDGVADVPIFGDRQRELHVVIDPPRLARFGLSVADVANRLREARFDVPVGSFKSDDQQLLVRADASTLSPEAVLDTVIRGTTRIADVAQVYFGPADANSLVRLDGQPVVGFGVVRQASSNTIQISDEVRAVVERLNQRFADLELVVTSDDATFIRESVREVLITLALAIAIVIATLWLFTGSLRATLVPCVTIPVALVGTVAVIWLLGFSINLLTLLAIVLATGLVVDDAIVVLENIQRRRAQGLPARAAAVLGSRQVFFAVIATSITLVAVFVPIAFLPSTAGRLFREFGVVLAVAVAISSFVALSLVPTLTSRLPAEDRSSPARRALEALGRRLADAYGRLLERLLDRPWATVLLAVLLAASAAGLYRDLNQELIPTEDRGVLIVNASGPDGVGLAYSERQANRMEAILQPVVDGGEGDYLYSLIGRYDPNRNQITIPLVHWDERERSQQEIAASVLPELQRLPGVRVSISNPNSLSLRDAGDGLEMALLGNDYPRLFEISQTLAQRIEDEIPYLSGVRVGYQPTQPELSVVIDRRRAADLGVPLEGLAGTLRAMVDGDEIISLSVDDESIPIRLSSTAGSIDDPTDLVNLYVPTERGGLVPLSSLISLSEDSVAAELDRREQRRSIDIDANIAPGIALQTAVDDVRALAEEILPGDATLIMIGEAAELEKTSRDVGWTYFLALLIVFLVLAAQFESLTSALVVTLIVPFGVAAAILALFLTGVSINIYSQIGLVLLIGLMAKNSILLVEFADQLRDQGASVRNAIVDSARIRVRPIVMTLLSTVLGGLPLILSAGAGAEARASIGWVVFGGLSLAAVFTLFLTPVVYALLAPISKPRAHEADRLSRELEQAGDLIESA</sequence>
<proteinExistence type="predicted"/>
<dbReference type="GO" id="GO:0005886">
    <property type="term" value="C:plasma membrane"/>
    <property type="evidence" value="ECO:0007669"/>
    <property type="project" value="TreeGrafter"/>
</dbReference>
<gene>
    <name evidence="1" type="ORF">WM2015_844</name>
</gene>
<dbReference type="RefSeq" id="WP_049724878.1">
    <property type="nucleotide sequence ID" value="NZ_CP012154.1"/>
</dbReference>
<dbReference type="Gene3D" id="1.20.1640.10">
    <property type="entry name" value="Multidrug efflux transporter AcrB transmembrane domain"/>
    <property type="match status" value="2"/>
</dbReference>
<dbReference type="STRING" id="1579979.WM2015_844"/>
<dbReference type="InterPro" id="IPR001036">
    <property type="entry name" value="Acrflvin-R"/>
</dbReference>
<dbReference type="PRINTS" id="PR00702">
    <property type="entry name" value="ACRIFLAVINRP"/>
</dbReference>
<dbReference type="SUPFAM" id="SSF82693">
    <property type="entry name" value="Multidrug efflux transporter AcrB pore domain, PN1, PN2, PC1 and PC2 subdomains"/>
    <property type="match status" value="4"/>
</dbReference>
<dbReference type="Gene3D" id="3.30.2090.10">
    <property type="entry name" value="Multidrug efflux transporter AcrB TolC docking domain, DN and DC subdomains"/>
    <property type="match status" value="2"/>
</dbReference>
<name>A0A0K0XU90_9GAMM</name>
<dbReference type="Gene3D" id="3.30.70.1440">
    <property type="entry name" value="Multidrug efflux transporter AcrB pore domain"/>
    <property type="match status" value="1"/>
</dbReference>
<dbReference type="PATRIC" id="fig|1579979.3.peg.864"/>
<dbReference type="AlphaFoldDB" id="A0A0K0XU90"/>
<accession>A0A0K0XU90</accession>
<dbReference type="PANTHER" id="PTHR32063:SF14">
    <property type="entry name" value="BLL4319 PROTEIN"/>
    <property type="match status" value="1"/>
</dbReference>
<dbReference type="Gene3D" id="3.30.70.1320">
    <property type="entry name" value="Multidrug efflux transporter AcrB pore domain like"/>
    <property type="match status" value="1"/>
</dbReference>
<dbReference type="Gene3D" id="3.30.70.1430">
    <property type="entry name" value="Multidrug efflux transporter AcrB pore domain"/>
    <property type="match status" value="2"/>
</dbReference>
<dbReference type="InterPro" id="IPR027463">
    <property type="entry name" value="AcrB_DN_DC_subdom"/>
</dbReference>
<dbReference type="PANTHER" id="PTHR32063">
    <property type="match status" value="1"/>
</dbReference>
<dbReference type="OrthoDB" id="9758297at2"/>
<evidence type="ECO:0000313" key="2">
    <source>
        <dbReference type="Proteomes" id="UP000066624"/>
    </source>
</evidence>
<dbReference type="SUPFAM" id="SSF82866">
    <property type="entry name" value="Multidrug efflux transporter AcrB transmembrane domain"/>
    <property type="match status" value="2"/>
</dbReference>